<evidence type="ECO:0000313" key="5">
    <source>
        <dbReference type="Proteomes" id="UP000694542"/>
    </source>
</evidence>
<dbReference type="Ensembl" id="ENSCAFT00040040392.1">
    <property type="protein sequence ID" value="ENSCAFP00040035238.1"/>
    <property type="gene ID" value="ENSCAFG00040021755.1"/>
</dbReference>
<keyword evidence="2" id="KW-0812">Transmembrane</keyword>
<dbReference type="AlphaFoldDB" id="A0A8C0TG97"/>
<keyword evidence="2" id="KW-0472">Membrane</keyword>
<dbReference type="GO" id="GO:0030246">
    <property type="term" value="F:carbohydrate binding"/>
    <property type="evidence" value="ECO:0007669"/>
    <property type="project" value="UniProtKB-KW"/>
</dbReference>
<evidence type="ECO:0000313" key="4">
    <source>
        <dbReference type="Ensembl" id="ENSCAFP00040035238.1"/>
    </source>
</evidence>
<reference evidence="4" key="2">
    <citation type="submission" date="2025-08" db="UniProtKB">
        <authorList>
            <consortium name="Ensembl"/>
        </authorList>
    </citation>
    <scope>IDENTIFICATION</scope>
</reference>
<evidence type="ECO:0000256" key="1">
    <source>
        <dbReference type="ARBA" id="ARBA00022734"/>
    </source>
</evidence>
<proteinExistence type="predicted"/>
<name>A0A8C0TG97_CANLF</name>
<keyword evidence="2" id="KW-1133">Transmembrane helix</keyword>
<evidence type="ECO:0000256" key="2">
    <source>
        <dbReference type="SAM" id="Phobius"/>
    </source>
</evidence>
<dbReference type="Pfam" id="PF00059">
    <property type="entry name" value="Lectin_C"/>
    <property type="match status" value="1"/>
</dbReference>
<feature type="transmembrane region" description="Helical" evidence="2">
    <location>
        <begin position="69"/>
        <end position="92"/>
    </location>
</feature>
<dbReference type="Gene3D" id="3.10.100.10">
    <property type="entry name" value="Mannose-Binding Protein A, subunit A"/>
    <property type="match status" value="1"/>
</dbReference>
<dbReference type="SMART" id="SM00034">
    <property type="entry name" value="CLECT"/>
    <property type="match status" value="1"/>
</dbReference>
<feature type="domain" description="C-type lectin" evidence="3">
    <location>
        <begin position="140"/>
        <end position="256"/>
    </location>
</feature>
<organism evidence="4 5">
    <name type="scientific">Canis lupus familiaris</name>
    <name type="common">Dog</name>
    <name type="synonym">Canis familiaris</name>
    <dbReference type="NCBI Taxonomy" id="9615"/>
    <lineage>
        <taxon>Eukaryota</taxon>
        <taxon>Metazoa</taxon>
        <taxon>Chordata</taxon>
        <taxon>Craniata</taxon>
        <taxon>Vertebrata</taxon>
        <taxon>Euteleostomi</taxon>
        <taxon>Mammalia</taxon>
        <taxon>Eutheria</taxon>
        <taxon>Laurasiatheria</taxon>
        <taxon>Carnivora</taxon>
        <taxon>Caniformia</taxon>
        <taxon>Canidae</taxon>
        <taxon>Canis</taxon>
    </lineage>
</organism>
<dbReference type="InterPro" id="IPR050111">
    <property type="entry name" value="C-type_lectin/snaclec_domain"/>
</dbReference>
<feature type="transmembrane region" description="Helical" evidence="2">
    <location>
        <begin position="41"/>
        <end position="63"/>
    </location>
</feature>
<dbReference type="PROSITE" id="PS50041">
    <property type="entry name" value="C_TYPE_LECTIN_2"/>
    <property type="match status" value="1"/>
</dbReference>
<dbReference type="InterPro" id="IPR016187">
    <property type="entry name" value="CTDL_fold"/>
</dbReference>
<dbReference type="InterPro" id="IPR001304">
    <property type="entry name" value="C-type_lectin-like"/>
</dbReference>
<accession>A0A8C0TG97</accession>
<dbReference type="SUPFAM" id="SSF56436">
    <property type="entry name" value="C-type lectin-like"/>
    <property type="match status" value="1"/>
</dbReference>
<protein>
    <submittedName>
        <fullName evidence="4">C-type lectin domain family 4 member D</fullName>
    </submittedName>
</protein>
<evidence type="ECO:0000259" key="3">
    <source>
        <dbReference type="PROSITE" id="PS50041"/>
    </source>
</evidence>
<dbReference type="InterPro" id="IPR016186">
    <property type="entry name" value="C-type_lectin-like/link_sf"/>
</dbReference>
<sequence length="263" mass="30370">MYVCMFLSVSSKIDLFRRKSLSSPLDLKYYDFIFSLLFSRIFSRVLVAEETIYLFIFPFILVGGQHLQLIPWATAVFFISLLSACFIANCLVTHHNFLRCSKGMGVFKLPEYHTKLICTREISKLKGSRGSCCPFGWRAFQSNCYLPLNDNKTWAESERNCTSMGAHLATISTEAELNFIIQFLDRQFSYFLGLIDENHEGLWSSVDKTPFKPDILFRHEDEPNNQKENCVVLVNAQDKWALNDFPCNFETRRICKLPGTAFN</sequence>
<reference evidence="4" key="1">
    <citation type="submission" date="2018-10" db="EMBL/GenBank/DDBJ databases">
        <title>De novo assembly of a Great Dane genome.</title>
        <authorList>
            <person name="Kidd J.M."/>
            <person name="Pendleton A.L."/>
            <person name="Shen F."/>
            <person name="Emery S."/>
        </authorList>
    </citation>
    <scope>NUCLEOTIDE SEQUENCE [LARGE SCALE GENOMIC DNA]</scope>
    <source>
        <strain evidence="4">Great Dane</strain>
    </source>
</reference>
<dbReference type="CDD" id="cd03590">
    <property type="entry name" value="CLECT_DC-SIGN_like"/>
    <property type="match status" value="1"/>
</dbReference>
<dbReference type="Proteomes" id="UP000694542">
    <property type="component" value="Chromosome 27"/>
</dbReference>
<dbReference type="InterPro" id="IPR033989">
    <property type="entry name" value="CD209-like_CTLD"/>
</dbReference>
<keyword evidence="1" id="KW-0430">Lectin</keyword>
<dbReference type="PANTHER" id="PTHR22803">
    <property type="entry name" value="MANNOSE, PHOSPHOLIPASE, LECTIN RECEPTOR RELATED"/>
    <property type="match status" value="1"/>
</dbReference>